<evidence type="ECO:0000256" key="1">
    <source>
        <dbReference type="SAM" id="MobiDB-lite"/>
    </source>
</evidence>
<sequence length="83" mass="8968">MNLGTKQNAGREQESTGLGAGPPVAGLSAAGRNARAGLRTALPGTSRVHRKLPLQTGTVRQKELSEDPCNFGRYRYRTAAYRR</sequence>
<proteinExistence type="predicted"/>
<evidence type="ECO:0000313" key="3">
    <source>
        <dbReference type="Proteomes" id="UP000887013"/>
    </source>
</evidence>
<keyword evidence="3" id="KW-1185">Reference proteome</keyword>
<evidence type="ECO:0000313" key="2">
    <source>
        <dbReference type="EMBL" id="GFS45498.1"/>
    </source>
</evidence>
<comment type="caution">
    <text evidence="2">The sequence shown here is derived from an EMBL/GenBank/DDBJ whole genome shotgun (WGS) entry which is preliminary data.</text>
</comment>
<protein>
    <submittedName>
        <fullName evidence="2">Uncharacterized protein</fullName>
    </submittedName>
</protein>
<dbReference type="EMBL" id="BMAW01044577">
    <property type="protein sequence ID" value="GFS45498.1"/>
    <property type="molecule type" value="Genomic_DNA"/>
</dbReference>
<gene>
    <name evidence="2" type="ORF">NPIL_260201</name>
</gene>
<dbReference type="Proteomes" id="UP000887013">
    <property type="component" value="Unassembled WGS sequence"/>
</dbReference>
<feature type="region of interest" description="Disordered" evidence="1">
    <location>
        <begin position="1"/>
        <end position="64"/>
    </location>
</feature>
<dbReference type="OrthoDB" id="10405539at2759"/>
<reference evidence="2" key="1">
    <citation type="submission" date="2020-08" db="EMBL/GenBank/DDBJ databases">
        <title>Multicomponent nature underlies the extraordinary mechanical properties of spider dragline silk.</title>
        <authorList>
            <person name="Kono N."/>
            <person name="Nakamura H."/>
            <person name="Mori M."/>
            <person name="Yoshida Y."/>
            <person name="Ohtoshi R."/>
            <person name="Malay A.D."/>
            <person name="Moran D.A.P."/>
            <person name="Tomita M."/>
            <person name="Numata K."/>
            <person name="Arakawa K."/>
        </authorList>
    </citation>
    <scope>NUCLEOTIDE SEQUENCE</scope>
</reference>
<dbReference type="AlphaFoldDB" id="A0A8X6MET3"/>
<organism evidence="2 3">
    <name type="scientific">Nephila pilipes</name>
    <name type="common">Giant wood spider</name>
    <name type="synonym">Nephila maculata</name>
    <dbReference type="NCBI Taxonomy" id="299642"/>
    <lineage>
        <taxon>Eukaryota</taxon>
        <taxon>Metazoa</taxon>
        <taxon>Ecdysozoa</taxon>
        <taxon>Arthropoda</taxon>
        <taxon>Chelicerata</taxon>
        <taxon>Arachnida</taxon>
        <taxon>Araneae</taxon>
        <taxon>Araneomorphae</taxon>
        <taxon>Entelegynae</taxon>
        <taxon>Araneoidea</taxon>
        <taxon>Nephilidae</taxon>
        <taxon>Nephila</taxon>
    </lineage>
</organism>
<name>A0A8X6MET3_NEPPI</name>
<accession>A0A8X6MET3</accession>